<dbReference type="PROSITE" id="PS50157">
    <property type="entry name" value="ZINC_FINGER_C2H2_2"/>
    <property type="match status" value="2"/>
</dbReference>
<reference evidence="4 5" key="1">
    <citation type="journal article" date="2023" name="Sci. Data">
        <title>Genome assembly of the Korean intertidal mud-creeper Batillaria attramentaria.</title>
        <authorList>
            <person name="Patra A.K."/>
            <person name="Ho P.T."/>
            <person name="Jun S."/>
            <person name="Lee S.J."/>
            <person name="Kim Y."/>
            <person name="Won Y.J."/>
        </authorList>
    </citation>
    <scope>NUCLEOTIDE SEQUENCE [LARGE SCALE GENOMIC DNA]</scope>
    <source>
        <strain evidence="4">Wonlab-2016</strain>
    </source>
</reference>
<evidence type="ECO:0000256" key="2">
    <source>
        <dbReference type="SAM" id="MobiDB-lite"/>
    </source>
</evidence>
<protein>
    <recommendedName>
        <fullName evidence="3">C2H2-type domain-containing protein</fullName>
    </recommendedName>
</protein>
<sequence length="99" mass="11330">MPSLQNLAGNWGASDPPLQWPYQTTPAEPDRHACRNCGKTFAYSYNMVRHRRQCEGTFHLVCGVCGKKFHRRDVYAVHLNTVHGLQDDKRRSRADTGDE</sequence>
<evidence type="ECO:0000313" key="5">
    <source>
        <dbReference type="Proteomes" id="UP001519460"/>
    </source>
</evidence>
<dbReference type="AlphaFoldDB" id="A0ABD0K2F7"/>
<dbReference type="InterPro" id="IPR036236">
    <property type="entry name" value="Znf_C2H2_sf"/>
</dbReference>
<evidence type="ECO:0000256" key="1">
    <source>
        <dbReference type="PROSITE-ProRule" id="PRU00042"/>
    </source>
</evidence>
<proteinExistence type="predicted"/>
<keyword evidence="5" id="KW-1185">Reference proteome</keyword>
<evidence type="ECO:0000259" key="3">
    <source>
        <dbReference type="PROSITE" id="PS50157"/>
    </source>
</evidence>
<dbReference type="Gene3D" id="3.30.160.60">
    <property type="entry name" value="Classic Zinc Finger"/>
    <property type="match status" value="1"/>
</dbReference>
<dbReference type="PROSITE" id="PS00028">
    <property type="entry name" value="ZINC_FINGER_C2H2_1"/>
    <property type="match status" value="1"/>
</dbReference>
<feature type="region of interest" description="Disordered" evidence="2">
    <location>
        <begin position="1"/>
        <end position="24"/>
    </location>
</feature>
<accession>A0ABD0K2F7</accession>
<dbReference type="SUPFAM" id="SSF57667">
    <property type="entry name" value="beta-beta-alpha zinc fingers"/>
    <property type="match status" value="1"/>
</dbReference>
<keyword evidence="1" id="KW-0479">Metal-binding</keyword>
<dbReference type="GO" id="GO:0008270">
    <property type="term" value="F:zinc ion binding"/>
    <property type="evidence" value="ECO:0007669"/>
    <property type="project" value="UniProtKB-KW"/>
</dbReference>
<feature type="domain" description="C2H2-type" evidence="3">
    <location>
        <begin position="60"/>
        <end position="88"/>
    </location>
</feature>
<keyword evidence="1" id="KW-0863">Zinc-finger</keyword>
<feature type="domain" description="C2H2-type" evidence="3">
    <location>
        <begin position="32"/>
        <end position="59"/>
    </location>
</feature>
<gene>
    <name evidence="4" type="ORF">BaRGS_00027489</name>
</gene>
<dbReference type="InterPro" id="IPR013087">
    <property type="entry name" value="Znf_C2H2_type"/>
</dbReference>
<dbReference type="SMART" id="SM00355">
    <property type="entry name" value="ZnF_C2H2"/>
    <property type="match status" value="2"/>
</dbReference>
<dbReference type="Proteomes" id="UP001519460">
    <property type="component" value="Unassembled WGS sequence"/>
</dbReference>
<dbReference type="Pfam" id="PF00096">
    <property type="entry name" value="zf-C2H2"/>
    <property type="match status" value="2"/>
</dbReference>
<keyword evidence="1" id="KW-0862">Zinc</keyword>
<dbReference type="EMBL" id="JACVVK020000265">
    <property type="protein sequence ID" value="KAK7481229.1"/>
    <property type="molecule type" value="Genomic_DNA"/>
</dbReference>
<organism evidence="4 5">
    <name type="scientific">Batillaria attramentaria</name>
    <dbReference type="NCBI Taxonomy" id="370345"/>
    <lineage>
        <taxon>Eukaryota</taxon>
        <taxon>Metazoa</taxon>
        <taxon>Spiralia</taxon>
        <taxon>Lophotrochozoa</taxon>
        <taxon>Mollusca</taxon>
        <taxon>Gastropoda</taxon>
        <taxon>Caenogastropoda</taxon>
        <taxon>Sorbeoconcha</taxon>
        <taxon>Cerithioidea</taxon>
        <taxon>Batillariidae</taxon>
        <taxon>Batillaria</taxon>
    </lineage>
</organism>
<comment type="caution">
    <text evidence="4">The sequence shown here is derived from an EMBL/GenBank/DDBJ whole genome shotgun (WGS) entry which is preliminary data.</text>
</comment>
<evidence type="ECO:0000313" key="4">
    <source>
        <dbReference type="EMBL" id="KAK7481229.1"/>
    </source>
</evidence>
<name>A0ABD0K2F7_9CAEN</name>